<dbReference type="GO" id="GO:0005737">
    <property type="term" value="C:cytoplasm"/>
    <property type="evidence" value="ECO:0007669"/>
    <property type="project" value="InterPro"/>
</dbReference>
<dbReference type="VEuPathDB" id="TriTrypDB:TRSC58_06832"/>
<keyword evidence="7" id="KW-1185">Reference proteome</keyword>
<evidence type="ECO:0000256" key="5">
    <source>
        <dbReference type="ARBA" id="ARBA00023284"/>
    </source>
</evidence>
<dbReference type="PANTHER" id="PTHR30111">
    <property type="entry name" value="33 KDA CHAPERONIN"/>
    <property type="match status" value="1"/>
</dbReference>
<dbReference type="Proteomes" id="UP000283634">
    <property type="component" value="Unassembled WGS sequence"/>
</dbReference>
<gene>
    <name evidence="6" type="ORF">TraAM80_00131</name>
</gene>
<dbReference type="RefSeq" id="XP_029242966.1">
    <property type="nucleotide sequence ID" value="XM_029377223.1"/>
</dbReference>
<reference evidence="6 7" key="1">
    <citation type="journal article" date="2018" name="BMC Genomics">
        <title>Genomic comparison of Trypanosoma conorhini and Trypanosoma rangeli to Trypanosoma cruzi strains of high and low virulence.</title>
        <authorList>
            <person name="Bradwell K.R."/>
            <person name="Koparde V.N."/>
            <person name="Matveyev A.V."/>
            <person name="Serrano M.G."/>
            <person name="Alves J.M."/>
            <person name="Parikh H."/>
            <person name="Huang B."/>
            <person name="Lee V."/>
            <person name="Espinosa-Alvarez O."/>
            <person name="Ortiz P.A."/>
            <person name="Costa-Martins A.G."/>
            <person name="Teixeira M.M."/>
            <person name="Buck G.A."/>
        </authorList>
    </citation>
    <scope>NUCLEOTIDE SEQUENCE [LARGE SCALE GENOMIC DNA]</scope>
    <source>
        <strain evidence="6 7">AM80</strain>
    </source>
</reference>
<protein>
    <submittedName>
        <fullName evidence="6">Putative heat shock protein 33</fullName>
    </submittedName>
</protein>
<dbReference type="Gene3D" id="3.90.1280.10">
    <property type="entry name" value="HSP33 redox switch-like"/>
    <property type="match status" value="1"/>
</dbReference>
<dbReference type="PANTHER" id="PTHR30111:SF1">
    <property type="entry name" value="33 KDA CHAPERONIN"/>
    <property type="match status" value="1"/>
</dbReference>
<dbReference type="OrthoDB" id="550012at2759"/>
<dbReference type="OMA" id="HTACQHI"/>
<evidence type="ECO:0000256" key="3">
    <source>
        <dbReference type="ARBA" id="ARBA00023157"/>
    </source>
</evidence>
<evidence type="ECO:0000256" key="2">
    <source>
        <dbReference type="ARBA" id="ARBA00022833"/>
    </source>
</evidence>
<keyword evidence="6" id="KW-0346">Stress response</keyword>
<accession>A0A422P4Y1</accession>
<organism evidence="6 7">
    <name type="scientific">Trypanosoma rangeli</name>
    <dbReference type="NCBI Taxonomy" id="5698"/>
    <lineage>
        <taxon>Eukaryota</taxon>
        <taxon>Discoba</taxon>
        <taxon>Euglenozoa</taxon>
        <taxon>Kinetoplastea</taxon>
        <taxon>Metakinetoplastina</taxon>
        <taxon>Trypanosomatida</taxon>
        <taxon>Trypanosomatidae</taxon>
        <taxon>Trypanosoma</taxon>
        <taxon>Herpetosoma</taxon>
    </lineage>
</organism>
<evidence type="ECO:0000313" key="6">
    <source>
        <dbReference type="EMBL" id="RNF12776.1"/>
    </source>
</evidence>
<evidence type="ECO:0000313" key="7">
    <source>
        <dbReference type="Proteomes" id="UP000283634"/>
    </source>
</evidence>
<dbReference type="Pfam" id="PF01430">
    <property type="entry name" value="HSP33"/>
    <property type="match status" value="1"/>
</dbReference>
<dbReference type="GO" id="GO:0042026">
    <property type="term" value="P:protein refolding"/>
    <property type="evidence" value="ECO:0007669"/>
    <property type="project" value="TreeGrafter"/>
</dbReference>
<dbReference type="GeneID" id="40324064"/>
<keyword evidence="5" id="KW-0676">Redox-active center</keyword>
<keyword evidence="4" id="KW-0143">Chaperone</keyword>
<dbReference type="InterPro" id="IPR016153">
    <property type="entry name" value="Heat_shock_Hsp33_N"/>
</dbReference>
<dbReference type="GO" id="GO:0044183">
    <property type="term" value="F:protein folding chaperone"/>
    <property type="evidence" value="ECO:0007669"/>
    <property type="project" value="TreeGrafter"/>
</dbReference>
<evidence type="ECO:0000256" key="1">
    <source>
        <dbReference type="ARBA" id="ARBA00022490"/>
    </source>
</evidence>
<dbReference type="InterPro" id="IPR016154">
    <property type="entry name" value="Heat_shock_Hsp33_C"/>
</dbReference>
<dbReference type="EMBL" id="MKGL01000002">
    <property type="protein sequence ID" value="RNF12776.1"/>
    <property type="molecule type" value="Genomic_DNA"/>
</dbReference>
<keyword evidence="3" id="KW-1015">Disulfide bond</keyword>
<name>A0A422P4Y1_TRYRA</name>
<sequence length="434" mass="49170">MMQQTWITRCAANALSAVQGMERRLRLRDMTLRVPTKDGTLRLVYASTLGILRETLRRHRLAARTHGHRPFLELLGTHLSFTNILAALQEDEERVTSRFTADEATIITEALALGECRCYVRGENNKSVEGPPFPLKVERTLYGQRESFSSITTARLDMMFPVEEEEKEEGGLNDTDAISTLRFGLKNMPREKLEYFRHNISLHGYNFFRQSEGSTSALWCSANLDAPSIQEALAFCVECAITHSADSNFVEADAKLEAALEHSGLSYGLLLQPILSAEAVGRDIQRLQQAILFASIATPDVFRELNRRAVENRFACQDSIALFTGDYEGAYAVATAARQYTQDPALAAPAIEKLRRKLGVNDFRVWLDPTAVVRNGVDYFCRCSKHDFLRSVMMLPREELLHLMHETSFRCTFCAKEHPLQPEDWQRTLQGRDK</sequence>
<dbReference type="SUPFAM" id="SSF118352">
    <property type="entry name" value="HSP33 redox switch-like"/>
    <property type="match status" value="1"/>
</dbReference>
<evidence type="ECO:0000256" key="4">
    <source>
        <dbReference type="ARBA" id="ARBA00023186"/>
    </source>
</evidence>
<dbReference type="GO" id="GO:0051082">
    <property type="term" value="F:unfolded protein binding"/>
    <property type="evidence" value="ECO:0007669"/>
    <property type="project" value="InterPro"/>
</dbReference>
<dbReference type="AlphaFoldDB" id="A0A422P4Y1"/>
<proteinExistence type="predicted"/>
<keyword evidence="1" id="KW-0963">Cytoplasm</keyword>
<dbReference type="SUPFAM" id="SSF64397">
    <property type="entry name" value="Hsp33 domain"/>
    <property type="match status" value="1"/>
</dbReference>
<keyword evidence="2" id="KW-0862">Zinc</keyword>
<comment type="caution">
    <text evidence="6">The sequence shown here is derived from an EMBL/GenBank/DDBJ whole genome shotgun (WGS) entry which is preliminary data.</text>
</comment>
<dbReference type="InterPro" id="IPR000397">
    <property type="entry name" value="Heat_shock_Hsp33"/>
</dbReference>